<dbReference type="SUPFAM" id="SSF52833">
    <property type="entry name" value="Thioredoxin-like"/>
    <property type="match status" value="1"/>
</dbReference>
<accession>A0ABP6A388</accession>
<gene>
    <name evidence="3" type="ORF">GCM10010201_00550</name>
</gene>
<organism evidence="3 4">
    <name type="scientific">Pilimelia columellifera subsp. columellifera</name>
    <dbReference type="NCBI Taxonomy" id="706583"/>
    <lineage>
        <taxon>Bacteria</taxon>
        <taxon>Bacillati</taxon>
        <taxon>Actinomycetota</taxon>
        <taxon>Actinomycetes</taxon>
        <taxon>Micromonosporales</taxon>
        <taxon>Micromonosporaceae</taxon>
        <taxon>Pilimelia</taxon>
    </lineage>
</organism>
<sequence length="156" mass="17000">MMKRTIAMLAGALSLAGALAVAAPANAAFAPKADASVPFADPTIIDVTAANFPQVLEMSNTKPVVLDFTATWCHWCQVQYPHLKKFNEQDNGSWILAKVDVDRNKDIMRKYSVRGIPALVSIGKEKEYGSRSVGFDSANALRAWLTNVVTKYPASR</sequence>
<keyword evidence="1" id="KW-0732">Signal</keyword>
<protein>
    <recommendedName>
        <fullName evidence="2">Thioredoxin domain-containing protein</fullName>
    </recommendedName>
</protein>
<dbReference type="PROSITE" id="PS51352">
    <property type="entry name" value="THIOREDOXIN_2"/>
    <property type="match status" value="1"/>
</dbReference>
<dbReference type="Gene3D" id="3.40.30.10">
    <property type="entry name" value="Glutaredoxin"/>
    <property type="match status" value="1"/>
</dbReference>
<dbReference type="RefSeq" id="WP_344166568.1">
    <property type="nucleotide sequence ID" value="NZ_BAAARY010000001.1"/>
</dbReference>
<feature type="signal peptide" evidence="1">
    <location>
        <begin position="1"/>
        <end position="27"/>
    </location>
</feature>
<name>A0ABP6A388_9ACTN</name>
<dbReference type="Proteomes" id="UP001499978">
    <property type="component" value="Unassembled WGS sequence"/>
</dbReference>
<evidence type="ECO:0000313" key="4">
    <source>
        <dbReference type="Proteomes" id="UP001499978"/>
    </source>
</evidence>
<dbReference type="Pfam" id="PF00085">
    <property type="entry name" value="Thioredoxin"/>
    <property type="match status" value="1"/>
</dbReference>
<dbReference type="InterPro" id="IPR036249">
    <property type="entry name" value="Thioredoxin-like_sf"/>
</dbReference>
<proteinExistence type="predicted"/>
<evidence type="ECO:0000259" key="2">
    <source>
        <dbReference type="PROSITE" id="PS51352"/>
    </source>
</evidence>
<evidence type="ECO:0000256" key="1">
    <source>
        <dbReference type="SAM" id="SignalP"/>
    </source>
</evidence>
<keyword evidence="4" id="KW-1185">Reference proteome</keyword>
<evidence type="ECO:0000313" key="3">
    <source>
        <dbReference type="EMBL" id="GAA2509880.1"/>
    </source>
</evidence>
<dbReference type="PANTHER" id="PTHR43601:SF3">
    <property type="entry name" value="THIOREDOXIN, MITOCHONDRIAL"/>
    <property type="match status" value="1"/>
</dbReference>
<feature type="domain" description="Thioredoxin" evidence="2">
    <location>
        <begin position="19"/>
        <end position="150"/>
    </location>
</feature>
<feature type="chain" id="PRO_5046767143" description="Thioredoxin domain-containing protein" evidence="1">
    <location>
        <begin position="28"/>
        <end position="156"/>
    </location>
</feature>
<reference evidence="4" key="1">
    <citation type="journal article" date="2019" name="Int. J. Syst. Evol. Microbiol.">
        <title>The Global Catalogue of Microorganisms (GCM) 10K type strain sequencing project: providing services to taxonomists for standard genome sequencing and annotation.</title>
        <authorList>
            <consortium name="The Broad Institute Genomics Platform"/>
            <consortium name="The Broad Institute Genome Sequencing Center for Infectious Disease"/>
            <person name="Wu L."/>
            <person name="Ma J."/>
        </authorList>
    </citation>
    <scope>NUCLEOTIDE SEQUENCE [LARGE SCALE GENOMIC DNA]</scope>
    <source>
        <strain evidence="4">JCM 3367</strain>
    </source>
</reference>
<comment type="caution">
    <text evidence="3">The sequence shown here is derived from an EMBL/GenBank/DDBJ whole genome shotgun (WGS) entry which is preliminary data.</text>
</comment>
<dbReference type="InterPro" id="IPR013766">
    <property type="entry name" value="Thioredoxin_domain"/>
</dbReference>
<dbReference type="PANTHER" id="PTHR43601">
    <property type="entry name" value="THIOREDOXIN, MITOCHONDRIAL"/>
    <property type="match status" value="1"/>
</dbReference>
<dbReference type="EMBL" id="BAAARY010000001">
    <property type="protein sequence ID" value="GAA2509880.1"/>
    <property type="molecule type" value="Genomic_DNA"/>
</dbReference>
<dbReference type="CDD" id="cd02947">
    <property type="entry name" value="TRX_family"/>
    <property type="match status" value="1"/>
</dbReference>